<keyword evidence="1" id="KW-0812">Transmembrane</keyword>
<keyword evidence="1" id="KW-1133">Transmembrane helix</keyword>
<dbReference type="EMBL" id="PFBY01000033">
    <property type="protein sequence ID" value="PIR76308.1"/>
    <property type="molecule type" value="Genomic_DNA"/>
</dbReference>
<evidence type="ECO:0000256" key="1">
    <source>
        <dbReference type="SAM" id="Phobius"/>
    </source>
</evidence>
<gene>
    <name evidence="2" type="ORF">COU32_02825</name>
</gene>
<dbReference type="Proteomes" id="UP000231530">
    <property type="component" value="Unassembled WGS sequence"/>
</dbReference>
<comment type="caution">
    <text evidence="2">The sequence shown here is derived from an EMBL/GenBank/DDBJ whole genome shotgun (WGS) entry which is preliminary data.</text>
</comment>
<sequence>MFGKEKKEDILKRYEDPISGFSSQDLKRGIWYVQHRDQIKKIGIACFILFDVLFFGYGFWGWTSYLLIDYTHDRENDVALVAGFQNYALQHVRYEATPLQFGTPTVYKSGDQKYDLVIDVDNPNKRWVARVRYQFSFNGGMTEEKELIIMPGAHQLLPILGVDASTLPSGIRFQPLSIDWRSIDPHLVYDVADYIGKRNQFIVNDVTFTSAGDADISGDRVTFTVTNASVFNYWSPQFFAELKDGPKREGVVLITLDQSNAGDVIPVDIRLFGGNMFVTDVTLYPLFNFFDQQEFMN</sequence>
<reference evidence="3" key="1">
    <citation type="submission" date="2017-09" db="EMBL/GenBank/DDBJ databases">
        <title>Depth-based differentiation of microbial function through sediment-hosted aquifers and enrichment of novel symbionts in the deep terrestrial subsurface.</title>
        <authorList>
            <person name="Probst A.J."/>
            <person name="Ladd B."/>
            <person name="Jarett J.K."/>
            <person name="Geller-Mcgrath D.E."/>
            <person name="Sieber C.M.K."/>
            <person name="Emerson J.B."/>
            <person name="Anantharaman K."/>
            <person name="Thomas B.C."/>
            <person name="Malmstrom R."/>
            <person name="Stieglmeier M."/>
            <person name="Klingl A."/>
            <person name="Woyke T."/>
            <person name="Ryan C.M."/>
            <person name="Banfield J.F."/>
        </authorList>
    </citation>
    <scope>NUCLEOTIDE SEQUENCE [LARGE SCALE GENOMIC DNA]</scope>
</reference>
<feature type="transmembrane region" description="Helical" evidence="1">
    <location>
        <begin position="42"/>
        <end position="62"/>
    </location>
</feature>
<keyword evidence="1" id="KW-0472">Membrane</keyword>
<name>A0A2H0TVY1_9BACT</name>
<protein>
    <submittedName>
        <fullName evidence="2">Uncharacterized protein</fullName>
    </submittedName>
</protein>
<dbReference type="AlphaFoldDB" id="A0A2H0TVY1"/>
<evidence type="ECO:0000313" key="2">
    <source>
        <dbReference type="EMBL" id="PIR76308.1"/>
    </source>
</evidence>
<proteinExistence type="predicted"/>
<accession>A0A2H0TVY1</accession>
<organism evidence="2 3">
    <name type="scientific">Candidatus Magasanikbacteria bacterium CG10_big_fil_rev_8_21_14_0_10_42_10</name>
    <dbReference type="NCBI Taxonomy" id="1974649"/>
    <lineage>
        <taxon>Bacteria</taxon>
        <taxon>Candidatus Magasanikiibacteriota</taxon>
    </lineage>
</organism>
<evidence type="ECO:0000313" key="3">
    <source>
        <dbReference type="Proteomes" id="UP000231530"/>
    </source>
</evidence>